<organism evidence="2">
    <name type="scientific">Bicosoecida sp. CB-2014</name>
    <dbReference type="NCBI Taxonomy" id="1486930"/>
    <lineage>
        <taxon>Eukaryota</taxon>
        <taxon>Sar</taxon>
        <taxon>Stramenopiles</taxon>
        <taxon>Bigyra</taxon>
        <taxon>Opalozoa</taxon>
        <taxon>Bicosoecida</taxon>
    </lineage>
</organism>
<gene>
    <name evidence="2" type="ORF">BSP0115_LOCUS1841</name>
</gene>
<dbReference type="EMBL" id="HBFS01002644">
    <property type="protein sequence ID" value="CAD8908637.1"/>
    <property type="molecule type" value="Transcribed_RNA"/>
</dbReference>
<evidence type="ECO:0000256" key="1">
    <source>
        <dbReference type="SAM" id="Coils"/>
    </source>
</evidence>
<keyword evidence="1" id="KW-0175">Coiled coil</keyword>
<proteinExistence type="predicted"/>
<feature type="coiled-coil region" evidence="1">
    <location>
        <begin position="70"/>
        <end position="97"/>
    </location>
</feature>
<evidence type="ECO:0000313" key="2">
    <source>
        <dbReference type="EMBL" id="CAD8908637.1"/>
    </source>
</evidence>
<dbReference type="AlphaFoldDB" id="A0A7S1C3I4"/>
<name>A0A7S1C3I4_9STRA</name>
<protein>
    <submittedName>
        <fullName evidence="2">Uncharacterized protein</fullName>
    </submittedName>
</protein>
<sequence length="105" mass="11220">MMRLLDAGRFRRMRRAWLLLGGKSVIVANGAALSASPSSPSSASRAGDDAAAADMLPMMQSALLDAAGEVSVLKSEVSALHEELRESQADVWRLKRQLLQNAARG</sequence>
<accession>A0A7S1C3I4</accession>
<reference evidence="2" key="1">
    <citation type="submission" date="2021-01" db="EMBL/GenBank/DDBJ databases">
        <authorList>
            <person name="Corre E."/>
            <person name="Pelletier E."/>
            <person name="Niang G."/>
            <person name="Scheremetjew M."/>
            <person name="Finn R."/>
            <person name="Kale V."/>
            <person name="Holt S."/>
            <person name="Cochrane G."/>
            <person name="Meng A."/>
            <person name="Brown T."/>
            <person name="Cohen L."/>
        </authorList>
    </citation>
    <scope>NUCLEOTIDE SEQUENCE</scope>
    <source>
        <strain evidence="2">Ms1</strain>
    </source>
</reference>